<dbReference type="EMBL" id="LR796776">
    <property type="protein sequence ID" value="CAB4165680.1"/>
    <property type="molecule type" value="Genomic_DNA"/>
</dbReference>
<dbReference type="EMBL" id="LR796758">
    <property type="protein sequence ID" value="CAB4164080.1"/>
    <property type="molecule type" value="Genomic_DNA"/>
</dbReference>
<evidence type="ECO:0000313" key="3">
    <source>
        <dbReference type="EMBL" id="CAB4186644.1"/>
    </source>
</evidence>
<proteinExistence type="predicted"/>
<name>A0A6J5P157_9CAUD</name>
<evidence type="ECO:0000313" key="4">
    <source>
        <dbReference type="EMBL" id="CAB4221034.1"/>
    </source>
</evidence>
<dbReference type="EMBL" id="LR797099">
    <property type="protein sequence ID" value="CAB4186644.1"/>
    <property type="molecule type" value="Genomic_DNA"/>
</dbReference>
<organism evidence="2">
    <name type="scientific">uncultured Caudovirales phage</name>
    <dbReference type="NCBI Taxonomy" id="2100421"/>
    <lineage>
        <taxon>Viruses</taxon>
        <taxon>Duplodnaviria</taxon>
        <taxon>Heunggongvirae</taxon>
        <taxon>Uroviricota</taxon>
        <taxon>Caudoviricetes</taxon>
        <taxon>Peduoviridae</taxon>
        <taxon>Maltschvirus</taxon>
        <taxon>Maltschvirus maltsch</taxon>
    </lineage>
</organism>
<gene>
    <name evidence="3" type="ORF">UFOVP1146_16</name>
    <name evidence="4" type="ORF">UFOVP1638_129</name>
    <name evidence="1" type="ORF">UFOVP812_349</name>
    <name evidence="2" type="ORF">UFOVP818_216</name>
</gene>
<sequence length="408" mass="45500">MATTKQKSKPAKITQKSKPIVTTAVPVPMAVAEMNRAGVKSMVPRSFDKFTGPEPTWDKPALPENRQASLIKAFNWYNYSYGKKEAHDFVVDWLHRSGRVADAKLFRTVPDKQIINTMGWLCRMNVAGLPLSVAEQERLAAYVTKCLAAPKSIAKPVDKLEVPAITIQDRLRAKVGECAGELEGMFDEFIIKGCKLNADYKPVAAMRSMNIAPQMVGEIANIWKSYLKEFEEVSNGKDADLVEGYSNFNKVQLKSIIKFAELVITDCGAYVQIKKVERKPRKKKAVPPERQVAKFKYLKAFPELKLVSENATRLVNASEAWLFDVKKRKLIHVVADSHLGTFGIKNNSIVGYSTAETQQKTLRKPAEQIKALLTGGKPGARKVFKEIKATETKFNGRGTDNLIILRAG</sequence>
<dbReference type="EMBL" id="LR797502">
    <property type="protein sequence ID" value="CAB4221034.1"/>
    <property type="molecule type" value="Genomic_DNA"/>
</dbReference>
<reference evidence="2" key="1">
    <citation type="submission" date="2020-04" db="EMBL/GenBank/DDBJ databases">
        <authorList>
            <person name="Chiriac C."/>
            <person name="Salcher M."/>
            <person name="Ghai R."/>
            <person name="Kavagutti S V."/>
        </authorList>
    </citation>
    <scope>NUCLEOTIDE SEQUENCE</scope>
</reference>
<accession>A0A6J5P157</accession>
<evidence type="ECO:0000313" key="2">
    <source>
        <dbReference type="EMBL" id="CAB4165680.1"/>
    </source>
</evidence>
<evidence type="ECO:0000313" key="1">
    <source>
        <dbReference type="EMBL" id="CAB4164080.1"/>
    </source>
</evidence>
<protein>
    <submittedName>
        <fullName evidence="2">Uncharacterized protein</fullName>
    </submittedName>
</protein>